<evidence type="ECO:0000313" key="2">
    <source>
        <dbReference type="Proteomes" id="UP000255543"/>
    </source>
</evidence>
<sequence>MQDKWLATLQAGIKAEIERITQQLASRVKELEERYAEPLLALEASVEALSEKVPSICGRWGWSGDGGFNGE</sequence>
<evidence type="ECO:0000313" key="1">
    <source>
        <dbReference type="EMBL" id="STK81498.1"/>
    </source>
</evidence>
<accession>A0A376ZYR3</accession>
<gene>
    <name evidence="1" type="ORF">NCTC8179_02776</name>
</gene>
<organism evidence="1 2">
    <name type="scientific">Escherichia coli</name>
    <dbReference type="NCBI Taxonomy" id="562"/>
    <lineage>
        <taxon>Bacteria</taxon>
        <taxon>Pseudomonadati</taxon>
        <taxon>Pseudomonadota</taxon>
        <taxon>Gammaproteobacteria</taxon>
        <taxon>Enterobacterales</taxon>
        <taxon>Enterobacteriaceae</taxon>
        <taxon>Escherichia</taxon>
    </lineage>
</organism>
<dbReference type="AlphaFoldDB" id="A0A376ZYR3"/>
<proteinExistence type="predicted"/>
<reference evidence="1 2" key="1">
    <citation type="submission" date="2018-06" db="EMBL/GenBank/DDBJ databases">
        <authorList>
            <consortium name="Pathogen Informatics"/>
            <person name="Doyle S."/>
        </authorList>
    </citation>
    <scope>NUCLEOTIDE SEQUENCE [LARGE SCALE GENOMIC DNA]</scope>
    <source>
        <strain evidence="1 2">NCTC8179</strain>
    </source>
</reference>
<protein>
    <submittedName>
        <fullName evidence="1">Type I restriction-modification enzyme, M subunit</fullName>
    </submittedName>
</protein>
<name>A0A376ZYR3_ECOLX</name>
<dbReference type="Proteomes" id="UP000255543">
    <property type="component" value="Unassembled WGS sequence"/>
</dbReference>
<dbReference type="EMBL" id="UGEB01000001">
    <property type="protein sequence ID" value="STK81498.1"/>
    <property type="molecule type" value="Genomic_DNA"/>
</dbReference>